<dbReference type="InterPro" id="IPR029069">
    <property type="entry name" value="HotDog_dom_sf"/>
</dbReference>
<dbReference type="EMBL" id="JAUZMY010000010">
    <property type="protein sequence ID" value="MEE2037943.1"/>
    <property type="molecule type" value="Genomic_DNA"/>
</dbReference>
<organism evidence="2 3">
    <name type="scientific">Nocardiopsis codii</name>
    <dbReference type="NCBI Taxonomy" id="3065942"/>
    <lineage>
        <taxon>Bacteria</taxon>
        <taxon>Bacillati</taxon>
        <taxon>Actinomycetota</taxon>
        <taxon>Actinomycetes</taxon>
        <taxon>Streptosporangiales</taxon>
        <taxon>Nocardiopsidaceae</taxon>
        <taxon>Nocardiopsis</taxon>
    </lineage>
</organism>
<feature type="compositionally biased region" description="Polar residues" evidence="1">
    <location>
        <begin position="1"/>
        <end position="10"/>
    </location>
</feature>
<comment type="caution">
    <text evidence="2">The sequence shown here is derived from an EMBL/GenBank/DDBJ whole genome shotgun (WGS) entry which is preliminary data.</text>
</comment>
<dbReference type="SUPFAM" id="SSF54637">
    <property type="entry name" value="Thioesterase/thiol ester dehydrase-isomerase"/>
    <property type="match status" value="1"/>
</dbReference>
<accession>A0ABU7K6R4</accession>
<dbReference type="RefSeq" id="WP_330091734.1">
    <property type="nucleotide sequence ID" value="NZ_JAUZMY010000010.1"/>
</dbReference>
<proteinExistence type="predicted"/>
<reference evidence="2 3" key="1">
    <citation type="submission" date="2023-08" db="EMBL/GenBank/DDBJ databases">
        <authorList>
            <person name="Girao M."/>
            <person name="Carvalho M.F."/>
        </authorList>
    </citation>
    <scope>NUCLEOTIDE SEQUENCE [LARGE SCALE GENOMIC DNA]</scope>
    <source>
        <strain evidence="2 3">CT-R113</strain>
    </source>
</reference>
<evidence type="ECO:0008006" key="4">
    <source>
        <dbReference type="Google" id="ProtNLM"/>
    </source>
</evidence>
<keyword evidence="3" id="KW-1185">Reference proteome</keyword>
<evidence type="ECO:0000256" key="1">
    <source>
        <dbReference type="SAM" id="MobiDB-lite"/>
    </source>
</evidence>
<sequence>MNATTGNGAPTITIPAAYNGPDGSGNGGYTAGLLATRLTAVGGPAVQVTLRTPPPLDHPLTVEGDPATGLRLTDPATGEAERSHLVAEARVVDLPGGPVSPVVPGGPVGVAEAREAEHRYPGLADHPFPRCYSCGPERAEGDGLRLFAGSVRPGAGPDGAGNTVACTWTPLPGLDDGTGTAPLPQVWAALDCPGGWSSDVAGRPAVLGRFTVQVAEAPRIGSTHVVMGHLASVDGRKIHTTSALFDDTGRTLARAAATWIALQP</sequence>
<name>A0ABU7K6R4_9ACTN</name>
<evidence type="ECO:0000313" key="3">
    <source>
        <dbReference type="Proteomes" id="UP001356095"/>
    </source>
</evidence>
<protein>
    <recommendedName>
        <fullName evidence="4">Thioesterase family protein</fullName>
    </recommendedName>
</protein>
<dbReference type="Gene3D" id="3.10.129.10">
    <property type="entry name" value="Hotdog Thioesterase"/>
    <property type="match status" value="1"/>
</dbReference>
<gene>
    <name evidence="2" type="ORF">Q8791_12015</name>
</gene>
<evidence type="ECO:0000313" key="2">
    <source>
        <dbReference type="EMBL" id="MEE2037943.1"/>
    </source>
</evidence>
<dbReference type="Proteomes" id="UP001356095">
    <property type="component" value="Unassembled WGS sequence"/>
</dbReference>
<feature type="region of interest" description="Disordered" evidence="1">
    <location>
        <begin position="1"/>
        <end position="21"/>
    </location>
</feature>